<proteinExistence type="inferred from homology"/>
<dbReference type="Pfam" id="PF00787">
    <property type="entry name" value="PX"/>
    <property type="match status" value="1"/>
</dbReference>
<keyword evidence="4" id="KW-0926">Vacuole</keyword>
<dbReference type="InterPro" id="IPR037917">
    <property type="entry name" value="Ypt35_PX"/>
</dbReference>
<evidence type="ECO:0000256" key="3">
    <source>
        <dbReference type="ARBA" id="ARBA00007426"/>
    </source>
</evidence>
<accession>K0KXX9</accession>
<comment type="similarity">
    <text evidence="3">Belongs to the YPT35 family.</text>
</comment>
<dbReference type="SUPFAM" id="SSF64268">
    <property type="entry name" value="PX domain"/>
    <property type="match status" value="1"/>
</dbReference>
<sequence length="185" mass="21004">MSQEEGRKKQKIRYLPPVPIQMVDNESDDEEVNNNTQETTENHSVSNSQNNNDSHNHSNITVNRNSIKTWAKDVRIGDCTIVSGQGAGQKFAVWSITIETTSKGQIHLLKRYSEFDSLRNILKIEFPKNNTEIPKLPPKKAFGNLNNDFLVKRRRGLEYFLSCILLNPVLANSETVKRFASGSTK</sequence>
<evidence type="ECO:0000256" key="7">
    <source>
        <dbReference type="ARBA" id="ARBA00033728"/>
    </source>
</evidence>
<feature type="region of interest" description="Disordered" evidence="10">
    <location>
        <begin position="1"/>
        <end position="60"/>
    </location>
</feature>
<keyword evidence="6" id="KW-0472">Membrane</keyword>
<evidence type="ECO:0000256" key="9">
    <source>
        <dbReference type="ARBA" id="ARBA00033785"/>
    </source>
</evidence>
<evidence type="ECO:0000256" key="2">
    <source>
        <dbReference type="ARBA" id="ARBA00004481"/>
    </source>
</evidence>
<evidence type="ECO:0000256" key="4">
    <source>
        <dbReference type="ARBA" id="ARBA00022554"/>
    </source>
</evidence>
<dbReference type="Proteomes" id="UP000009328">
    <property type="component" value="Unassembled WGS sequence"/>
</dbReference>
<gene>
    <name evidence="12" type="ORF">BN7_5886</name>
</gene>
<dbReference type="PANTHER" id="PTHR22775">
    <property type="entry name" value="SORTING NEXIN"/>
    <property type="match status" value="1"/>
</dbReference>
<comment type="function">
    <text evidence="7">Recruits the lipid transfer protein VPS13 to endosomal and vacuolar membranes.</text>
</comment>
<feature type="compositionally biased region" description="Low complexity" evidence="10">
    <location>
        <begin position="33"/>
        <end position="59"/>
    </location>
</feature>
<dbReference type="Gene3D" id="3.30.1520.10">
    <property type="entry name" value="Phox-like domain"/>
    <property type="match status" value="1"/>
</dbReference>
<reference evidence="12 13" key="1">
    <citation type="journal article" date="2012" name="Eukaryot. Cell">
        <title>Draft genome sequence of Wickerhamomyces ciferrii NRRL Y-1031 F-60-10.</title>
        <authorList>
            <person name="Schneider J."/>
            <person name="Andrea H."/>
            <person name="Blom J."/>
            <person name="Jaenicke S."/>
            <person name="Ruckert C."/>
            <person name="Schorsch C."/>
            <person name="Szczepanowski R."/>
            <person name="Farwick M."/>
            <person name="Goesmann A."/>
            <person name="Puhler A."/>
            <person name="Schaffer S."/>
            <person name="Tauch A."/>
            <person name="Kohler T."/>
            <person name="Brinkrolf K."/>
        </authorList>
    </citation>
    <scope>NUCLEOTIDE SEQUENCE [LARGE SCALE GENOMIC DNA]</scope>
    <source>
        <strain evidence="13">ATCC 14091 / BCRC 22168 / CBS 111 / JCM 3599 / NBRC 0793 / NRRL Y-1031 F-60-10</strain>
    </source>
</reference>
<dbReference type="HOGENOM" id="CLU_070610_2_0_1"/>
<dbReference type="eggNOG" id="ENOG502S8A5">
    <property type="taxonomic scope" value="Eukaryota"/>
</dbReference>
<keyword evidence="13" id="KW-1185">Reference proteome</keyword>
<evidence type="ECO:0000256" key="5">
    <source>
        <dbReference type="ARBA" id="ARBA00022753"/>
    </source>
</evidence>
<dbReference type="InterPro" id="IPR001683">
    <property type="entry name" value="PX_dom"/>
</dbReference>
<dbReference type="PANTHER" id="PTHR22775:SF3">
    <property type="entry name" value="SORTING NEXIN-13"/>
    <property type="match status" value="1"/>
</dbReference>
<protein>
    <recommendedName>
        <fullName evidence="8">Endosomal/vacuolar adapter protein YPT35</fullName>
    </recommendedName>
    <alternativeName>
        <fullName evidence="9">PX domain-containing protein YPT35</fullName>
    </alternativeName>
</protein>
<comment type="subcellular location">
    <subcellularLocation>
        <location evidence="2">Endosome membrane</location>
        <topology evidence="2">Peripheral membrane protein</topology>
    </subcellularLocation>
    <subcellularLocation>
        <location evidence="1">Vacuole membrane</location>
        <topology evidence="1">Peripheral membrane protein</topology>
    </subcellularLocation>
</comment>
<evidence type="ECO:0000256" key="8">
    <source>
        <dbReference type="ARBA" id="ARBA00033774"/>
    </source>
</evidence>
<evidence type="ECO:0000256" key="1">
    <source>
        <dbReference type="ARBA" id="ARBA00004148"/>
    </source>
</evidence>
<organism evidence="12 13">
    <name type="scientific">Wickerhamomyces ciferrii (strain ATCC 14091 / BCRC 22168 / CBS 111 / JCM 3599 / NBRC 0793 / NRRL Y-1031 F-60-10)</name>
    <name type="common">Yeast</name>
    <name type="synonym">Pichia ciferrii</name>
    <dbReference type="NCBI Taxonomy" id="1206466"/>
    <lineage>
        <taxon>Eukaryota</taxon>
        <taxon>Fungi</taxon>
        <taxon>Dikarya</taxon>
        <taxon>Ascomycota</taxon>
        <taxon>Saccharomycotina</taxon>
        <taxon>Saccharomycetes</taxon>
        <taxon>Phaffomycetales</taxon>
        <taxon>Wickerhamomycetaceae</taxon>
        <taxon>Wickerhamomyces</taxon>
    </lineage>
</organism>
<evidence type="ECO:0000256" key="10">
    <source>
        <dbReference type="SAM" id="MobiDB-lite"/>
    </source>
</evidence>
<name>K0KXX9_WICCF</name>
<dbReference type="InterPro" id="IPR036871">
    <property type="entry name" value="PX_dom_sf"/>
</dbReference>
<dbReference type="EMBL" id="CAIF01000238">
    <property type="protein sequence ID" value="CCH46294.1"/>
    <property type="molecule type" value="Genomic_DNA"/>
</dbReference>
<dbReference type="AlphaFoldDB" id="K0KXX9"/>
<dbReference type="STRING" id="1206466.K0KXX9"/>
<dbReference type="InParanoid" id="K0KXX9"/>
<evidence type="ECO:0000259" key="11">
    <source>
        <dbReference type="PROSITE" id="PS50195"/>
    </source>
</evidence>
<dbReference type="GO" id="GO:0005774">
    <property type="term" value="C:vacuolar membrane"/>
    <property type="evidence" value="ECO:0007669"/>
    <property type="project" value="UniProtKB-SubCell"/>
</dbReference>
<comment type="caution">
    <text evidence="12">The sequence shown here is derived from an EMBL/GenBank/DDBJ whole genome shotgun (WGS) entry which is preliminary data.</text>
</comment>
<dbReference type="FunCoup" id="K0KXX9">
    <property type="interactions" value="90"/>
</dbReference>
<evidence type="ECO:0000313" key="13">
    <source>
        <dbReference type="Proteomes" id="UP000009328"/>
    </source>
</evidence>
<dbReference type="CDD" id="cd07280">
    <property type="entry name" value="PX_YPT35"/>
    <property type="match status" value="1"/>
</dbReference>
<dbReference type="GO" id="GO:0032266">
    <property type="term" value="F:phosphatidylinositol-3-phosphate binding"/>
    <property type="evidence" value="ECO:0007669"/>
    <property type="project" value="InterPro"/>
</dbReference>
<dbReference type="SMART" id="SM00312">
    <property type="entry name" value="PX"/>
    <property type="match status" value="1"/>
</dbReference>
<dbReference type="PROSITE" id="PS50195">
    <property type="entry name" value="PX"/>
    <property type="match status" value="1"/>
</dbReference>
<feature type="domain" description="PX" evidence="11">
    <location>
        <begin position="72"/>
        <end position="185"/>
    </location>
</feature>
<keyword evidence="5" id="KW-0967">Endosome</keyword>
<evidence type="ECO:0000313" key="12">
    <source>
        <dbReference type="EMBL" id="CCH46294.1"/>
    </source>
</evidence>
<dbReference type="GO" id="GO:0010008">
    <property type="term" value="C:endosome membrane"/>
    <property type="evidence" value="ECO:0007669"/>
    <property type="project" value="UniProtKB-SubCell"/>
</dbReference>
<evidence type="ECO:0000256" key="6">
    <source>
        <dbReference type="ARBA" id="ARBA00023136"/>
    </source>
</evidence>